<evidence type="ECO:0000313" key="2">
    <source>
        <dbReference type="Proteomes" id="UP001164539"/>
    </source>
</evidence>
<dbReference type="EMBL" id="CM051403">
    <property type="protein sequence ID" value="KAJ4709165.1"/>
    <property type="molecule type" value="Genomic_DNA"/>
</dbReference>
<name>A0ACC1XD06_MELAZ</name>
<gene>
    <name evidence="1" type="ORF">OWV82_018997</name>
</gene>
<proteinExistence type="predicted"/>
<reference evidence="1 2" key="1">
    <citation type="journal article" date="2023" name="Science">
        <title>Complex scaffold remodeling in plant triterpene biosynthesis.</title>
        <authorList>
            <person name="De La Pena R."/>
            <person name="Hodgson H."/>
            <person name="Liu J.C."/>
            <person name="Stephenson M.J."/>
            <person name="Martin A.C."/>
            <person name="Owen C."/>
            <person name="Harkess A."/>
            <person name="Leebens-Mack J."/>
            <person name="Jimenez L.E."/>
            <person name="Osbourn A."/>
            <person name="Sattely E.S."/>
        </authorList>
    </citation>
    <scope>NUCLEOTIDE SEQUENCE [LARGE SCALE GENOMIC DNA]</scope>
    <source>
        <strain evidence="2">cv. JPN11</strain>
        <tissue evidence="1">Leaf</tissue>
    </source>
</reference>
<comment type="caution">
    <text evidence="1">The sequence shown here is derived from an EMBL/GenBank/DDBJ whole genome shotgun (WGS) entry which is preliminary data.</text>
</comment>
<sequence length="571" mass="62407">MGSPSDEKKMITEPLLISRNPKGGFRTMPFILANEAFERLASIGLLQNMILYLTREYNMEMKVATNVLFIWSAVSDFLPILGAIVADSYVGRYPVIGFGCISSLLGMILLWFTAIFPPLKPPACDQVSNNNCESPSASQLLFLYSAFVLMSIGAGGIRSSSLAFGADQLDKGDKIKNAGLLQSYFSWYYASVSASSMFAVTLVVYIQDNLGWKIGFGVPVVMMLLSALSFFLASPFYVKFKADTSLLTGLAQVIVASYKKRHINLSSQATGEMYLSKKGSMFLMPTENLRCLNKACIIRHAEEDLTPDGRASDPWSLCTVDQVEDLKAVIKVIPMWSTGIMIAVTISQQSFSVLQASSMDRHITPNFEIPSGSFGIFTIITLVIWIGLYDRIIIPIASKVKGKPCHLSLKQRMGIGLLLSVASMVAWAIVESIRRKLAIKGGISDDPGAVAGMSAMCLIPHYVLGGLANAFNMIGQNEFYYSELPKSMSSIASTLHGLGLSVANLAASFIFNTVNDITKRGGKESWVANNINKGHYDYYLWLLAGLSLANLTYYLACSKAYGPCKGDVRRQ</sequence>
<organism evidence="1 2">
    <name type="scientific">Melia azedarach</name>
    <name type="common">Chinaberry tree</name>
    <dbReference type="NCBI Taxonomy" id="155640"/>
    <lineage>
        <taxon>Eukaryota</taxon>
        <taxon>Viridiplantae</taxon>
        <taxon>Streptophyta</taxon>
        <taxon>Embryophyta</taxon>
        <taxon>Tracheophyta</taxon>
        <taxon>Spermatophyta</taxon>
        <taxon>Magnoliopsida</taxon>
        <taxon>eudicotyledons</taxon>
        <taxon>Gunneridae</taxon>
        <taxon>Pentapetalae</taxon>
        <taxon>rosids</taxon>
        <taxon>malvids</taxon>
        <taxon>Sapindales</taxon>
        <taxon>Meliaceae</taxon>
        <taxon>Melia</taxon>
    </lineage>
</organism>
<evidence type="ECO:0000313" key="1">
    <source>
        <dbReference type="EMBL" id="KAJ4709165.1"/>
    </source>
</evidence>
<keyword evidence="2" id="KW-1185">Reference proteome</keyword>
<dbReference type="Proteomes" id="UP001164539">
    <property type="component" value="Chromosome 10"/>
</dbReference>
<protein>
    <submittedName>
        <fullName evidence="1">Protein NRT1/ PTR FAMILY 1.2 like</fullName>
    </submittedName>
</protein>
<accession>A0ACC1XD06</accession>